<evidence type="ECO:0000256" key="1">
    <source>
        <dbReference type="ARBA" id="ARBA00005010"/>
    </source>
</evidence>
<name>A0ABU9LK84_9BACL</name>
<keyword evidence="3" id="KW-0560">Oxidoreductase</keyword>
<reference evidence="7 8" key="1">
    <citation type="submission" date="2024-04" db="EMBL/GenBank/DDBJ databases">
        <authorList>
            <person name="Wu Y.S."/>
            <person name="Zhang L."/>
        </authorList>
    </citation>
    <scope>NUCLEOTIDE SEQUENCE [LARGE SCALE GENOMIC DNA]</scope>
    <source>
        <strain evidence="7 8">KG-01</strain>
    </source>
</reference>
<evidence type="ECO:0000256" key="3">
    <source>
        <dbReference type="ARBA" id="ARBA00023002"/>
    </source>
</evidence>
<evidence type="ECO:0000313" key="8">
    <source>
        <dbReference type="Proteomes" id="UP001398420"/>
    </source>
</evidence>
<keyword evidence="8" id="KW-1185">Reference proteome</keyword>
<keyword evidence="5" id="KW-0627">Porphyrin biosynthesis</keyword>
<dbReference type="InterPro" id="IPR028161">
    <property type="entry name" value="Met8-like"/>
</dbReference>
<dbReference type="Proteomes" id="UP001398420">
    <property type="component" value="Unassembled WGS sequence"/>
</dbReference>
<comment type="catalytic activity">
    <reaction evidence="6">
        <text>precorrin-2 + NAD(+) = sirohydrochlorin + NADH + 2 H(+)</text>
        <dbReference type="Rhea" id="RHEA:15613"/>
        <dbReference type="ChEBI" id="CHEBI:15378"/>
        <dbReference type="ChEBI" id="CHEBI:57540"/>
        <dbReference type="ChEBI" id="CHEBI:57945"/>
        <dbReference type="ChEBI" id="CHEBI:58351"/>
        <dbReference type="ChEBI" id="CHEBI:58827"/>
        <dbReference type="EC" id="1.3.1.76"/>
    </reaction>
</comment>
<comment type="pathway">
    <text evidence="1">Porphyrin-containing compound metabolism; siroheme biosynthesis; sirohydrochlorin from precorrin-2: step 1/1.</text>
</comment>
<evidence type="ECO:0000256" key="2">
    <source>
        <dbReference type="ARBA" id="ARBA00012400"/>
    </source>
</evidence>
<comment type="caution">
    <text evidence="7">The sequence shown here is derived from an EMBL/GenBank/DDBJ whole genome shotgun (WGS) entry which is preliminary data.</text>
</comment>
<dbReference type="Gene3D" id="3.40.50.720">
    <property type="entry name" value="NAD(P)-binding Rossmann-like Domain"/>
    <property type="match status" value="1"/>
</dbReference>
<dbReference type="NCBIfam" id="TIGR01470">
    <property type="entry name" value="cysG_Nterm"/>
    <property type="match status" value="1"/>
</dbReference>
<organism evidence="7 8">
    <name type="scientific">Kurthia gibsonii</name>
    <dbReference type="NCBI Taxonomy" id="33946"/>
    <lineage>
        <taxon>Bacteria</taxon>
        <taxon>Bacillati</taxon>
        <taxon>Bacillota</taxon>
        <taxon>Bacilli</taxon>
        <taxon>Bacillales</taxon>
        <taxon>Caryophanaceae</taxon>
        <taxon>Kurthia</taxon>
    </lineage>
</organism>
<proteinExistence type="predicted"/>
<evidence type="ECO:0000256" key="5">
    <source>
        <dbReference type="ARBA" id="ARBA00023244"/>
    </source>
</evidence>
<evidence type="ECO:0000313" key="7">
    <source>
        <dbReference type="EMBL" id="MEL5987384.1"/>
    </source>
</evidence>
<dbReference type="PANTHER" id="PTHR35330:SF1">
    <property type="entry name" value="SIROHEME BIOSYNTHESIS PROTEIN MET8"/>
    <property type="match status" value="1"/>
</dbReference>
<accession>A0ABU9LK84</accession>
<gene>
    <name evidence="7" type="ORF">AAF454_02950</name>
</gene>
<dbReference type="Gene3D" id="1.10.8.610">
    <property type="entry name" value="SirC, precorrin-2 dehydrogenase, C-terminal helical domain-like"/>
    <property type="match status" value="1"/>
</dbReference>
<dbReference type="EMBL" id="JBCEWA010000002">
    <property type="protein sequence ID" value="MEL5987384.1"/>
    <property type="molecule type" value="Genomic_DNA"/>
</dbReference>
<dbReference type="EC" id="1.3.1.76" evidence="2"/>
<dbReference type="SUPFAM" id="SSF51735">
    <property type="entry name" value="NAD(P)-binding Rossmann-fold domains"/>
    <property type="match status" value="1"/>
</dbReference>
<dbReference type="PANTHER" id="PTHR35330">
    <property type="entry name" value="SIROHEME BIOSYNTHESIS PROTEIN MET8"/>
    <property type="match status" value="1"/>
</dbReference>
<dbReference type="InterPro" id="IPR036291">
    <property type="entry name" value="NAD(P)-bd_dom_sf"/>
</dbReference>
<dbReference type="InterPro" id="IPR006367">
    <property type="entry name" value="Sirohaem_synthase_N"/>
</dbReference>
<keyword evidence="4" id="KW-0520">NAD</keyword>
<dbReference type="SUPFAM" id="SSF75615">
    <property type="entry name" value="Siroheme synthase middle domains-like"/>
    <property type="match status" value="1"/>
</dbReference>
<dbReference type="InterPro" id="IPR042518">
    <property type="entry name" value="SirC_C"/>
</dbReference>
<evidence type="ECO:0000256" key="6">
    <source>
        <dbReference type="ARBA" id="ARBA00047561"/>
    </source>
</evidence>
<protein>
    <recommendedName>
        <fullName evidence="2">precorrin-2 dehydrogenase</fullName>
        <ecNumber evidence="2">1.3.1.76</ecNumber>
    </recommendedName>
</protein>
<evidence type="ECO:0000256" key="4">
    <source>
        <dbReference type="ARBA" id="ARBA00023027"/>
    </source>
</evidence>
<dbReference type="RefSeq" id="WP_342302659.1">
    <property type="nucleotide sequence ID" value="NZ_JBCEWA010000002.1"/>
</dbReference>
<dbReference type="Pfam" id="PF13241">
    <property type="entry name" value="NAD_binding_7"/>
    <property type="match status" value="1"/>
</dbReference>
<sequence length="201" mass="22953">MGQIPIYLNSEQIRILIVGGGKIAYRKCRTLVEAGGQVTVIAQQLLPEFEHYLTEQQIPLHKRLYELGEAAQYELVIAATNQTTVNEQIQQDSQAIICRVDDAKKGNGVLPAVVQRGDFVLSIGTNSASPIFSRKIKKQLSQQFDAHYESYIAFLQHVRVQYKGQKEVLEEVTNEIYVHMTDEERNETLQQFVNNLFEERN</sequence>